<dbReference type="Gene3D" id="3.10.350.10">
    <property type="entry name" value="LysM domain"/>
    <property type="match status" value="1"/>
</dbReference>
<evidence type="ECO:0000256" key="3">
    <source>
        <dbReference type="SAM" id="Phobius"/>
    </source>
</evidence>
<keyword evidence="3" id="KW-0812">Transmembrane</keyword>
<evidence type="ECO:0000313" key="7">
    <source>
        <dbReference type="Proteomes" id="UP000318405"/>
    </source>
</evidence>
<feature type="domain" description="FimV N-terminal" evidence="5">
    <location>
        <begin position="19"/>
        <end position="124"/>
    </location>
</feature>
<dbReference type="InterPro" id="IPR020012">
    <property type="entry name" value="LysM_FimV"/>
</dbReference>
<keyword evidence="7" id="KW-1185">Reference proteome</keyword>
<organism evidence="6 7">
    <name type="scientific">Verticiella sediminum</name>
    <dbReference type="NCBI Taxonomy" id="1247510"/>
    <lineage>
        <taxon>Bacteria</taxon>
        <taxon>Pseudomonadati</taxon>
        <taxon>Pseudomonadota</taxon>
        <taxon>Betaproteobacteria</taxon>
        <taxon>Burkholderiales</taxon>
        <taxon>Alcaligenaceae</taxon>
        <taxon>Verticiella</taxon>
    </lineage>
</organism>
<dbReference type="Pfam" id="PF25800">
    <property type="entry name" value="FimV_N"/>
    <property type="match status" value="1"/>
</dbReference>
<feature type="coiled-coil region" evidence="1">
    <location>
        <begin position="297"/>
        <end position="331"/>
    </location>
</feature>
<reference evidence="6 7" key="1">
    <citation type="submission" date="2019-07" db="EMBL/GenBank/DDBJ databases">
        <title>Qingshengfaniella alkalisoli gen. nov., sp. nov., isolated from saline soil.</title>
        <authorList>
            <person name="Xu L."/>
            <person name="Huang X.-X."/>
            <person name="Sun J.-Q."/>
        </authorList>
    </citation>
    <scope>NUCLEOTIDE SEQUENCE [LARGE SCALE GENOMIC DNA]</scope>
    <source>
        <strain evidence="6 7">DSM 27279</strain>
    </source>
</reference>
<accession>A0A556AS51</accession>
<dbReference type="Proteomes" id="UP000318405">
    <property type="component" value="Unassembled WGS sequence"/>
</dbReference>
<protein>
    <recommendedName>
        <fullName evidence="5">FimV N-terminal domain-containing protein</fullName>
    </recommendedName>
</protein>
<feature type="compositionally biased region" description="Low complexity" evidence="2">
    <location>
        <begin position="413"/>
        <end position="451"/>
    </location>
</feature>
<sequence>MSVLGAAVMACVGVAQAAEFGRARTLSGVGQPLRVEIPVTRLAPDENASSLLLNVDAGHAADAGLSGRVALPVRVSLQPATAGDGLVAVITSSGPVTQPVADLALSLQSPQGVQRRRLVLMLPPALHANVGPISLVPVAAPSAAGGAPAPDFLLVRRGDTAGAIARRIQARDGYGGASVYQVMAALLRANPGAFIDGNLNRLRAGQRLSVPDAATIRAIDAAEARELYARHMQAFSGYRARAGASAASVAATSGSAQASGRIEGAGASALPPSGRDELRLSAGGDAGAGATGEQARIDRLLDERAATERALADAQSRSGTLEANVAELRRLLDMQNAALARLQAGAGDAPAGADAAAGQGATAAGQGAGPAADAAAGGSGGEGNTVAGQGGVPGQQGEPGQPGGMAGAGAAGAAGASSAPGAAPSGTSSANGPGAAASGAAATAGGPATAANGGGTASGNAQPGDNAPAVSSIGARNGAADGSWLERNTWQAVALAVLFVLVVLLLVFKRRRPPPAKTLDVDFDLDLDSPPKPR</sequence>
<feature type="transmembrane region" description="Helical" evidence="3">
    <location>
        <begin position="490"/>
        <end position="508"/>
    </location>
</feature>
<dbReference type="InterPro" id="IPR057840">
    <property type="entry name" value="FimV_N"/>
</dbReference>
<keyword evidence="3" id="KW-1133">Transmembrane helix</keyword>
<evidence type="ECO:0000313" key="6">
    <source>
        <dbReference type="EMBL" id="TSH95769.1"/>
    </source>
</evidence>
<feature type="compositionally biased region" description="Low complexity" evidence="2">
    <location>
        <begin position="360"/>
        <end position="376"/>
    </location>
</feature>
<dbReference type="OrthoDB" id="5298707at2"/>
<dbReference type="CDD" id="cd00118">
    <property type="entry name" value="LysM"/>
    <property type="match status" value="1"/>
</dbReference>
<evidence type="ECO:0000256" key="1">
    <source>
        <dbReference type="SAM" id="Coils"/>
    </source>
</evidence>
<dbReference type="InterPro" id="IPR036779">
    <property type="entry name" value="LysM_dom_sf"/>
</dbReference>
<keyword evidence="4" id="KW-0732">Signal</keyword>
<dbReference type="EMBL" id="VLTJ01000020">
    <property type="protein sequence ID" value="TSH95769.1"/>
    <property type="molecule type" value="Genomic_DNA"/>
</dbReference>
<feature type="compositionally biased region" description="Gly residues" evidence="2">
    <location>
        <begin position="377"/>
        <end position="394"/>
    </location>
</feature>
<feature type="compositionally biased region" description="Gly residues" evidence="2">
    <location>
        <begin position="400"/>
        <end position="412"/>
    </location>
</feature>
<feature type="region of interest" description="Disordered" evidence="2">
    <location>
        <begin position="260"/>
        <end position="293"/>
    </location>
</feature>
<name>A0A556AS51_9BURK</name>
<feature type="chain" id="PRO_5021761623" description="FimV N-terminal domain-containing protein" evidence="4">
    <location>
        <begin position="18"/>
        <end position="534"/>
    </location>
</feature>
<dbReference type="InterPro" id="IPR018392">
    <property type="entry name" value="LysM"/>
</dbReference>
<evidence type="ECO:0000259" key="5">
    <source>
        <dbReference type="Pfam" id="PF25800"/>
    </source>
</evidence>
<proteinExistence type="predicted"/>
<comment type="caution">
    <text evidence="6">The sequence shown here is derived from an EMBL/GenBank/DDBJ whole genome shotgun (WGS) entry which is preliminary data.</text>
</comment>
<dbReference type="AlphaFoldDB" id="A0A556AS51"/>
<feature type="region of interest" description="Disordered" evidence="2">
    <location>
        <begin position="360"/>
        <end position="473"/>
    </location>
</feature>
<evidence type="ECO:0000256" key="4">
    <source>
        <dbReference type="SAM" id="SignalP"/>
    </source>
</evidence>
<keyword evidence="1" id="KW-0175">Coiled coil</keyword>
<dbReference type="RefSeq" id="WP_143948096.1">
    <property type="nucleotide sequence ID" value="NZ_BAABMB010000002.1"/>
</dbReference>
<dbReference type="NCBIfam" id="TIGR03505">
    <property type="entry name" value="FimV_core"/>
    <property type="match status" value="1"/>
</dbReference>
<gene>
    <name evidence="6" type="ORF">FOZ76_10260</name>
</gene>
<feature type="signal peptide" evidence="4">
    <location>
        <begin position="1"/>
        <end position="17"/>
    </location>
</feature>
<keyword evidence="3" id="KW-0472">Membrane</keyword>
<evidence type="ECO:0000256" key="2">
    <source>
        <dbReference type="SAM" id="MobiDB-lite"/>
    </source>
</evidence>